<sequence length="48" mass="5610">GVLFIMSVRRRSRYSRRVTVGSLYIQKEALEDPVPQRLKVTIEAEEEC</sequence>
<gene>
    <name evidence="1" type="ORF">S06H3_15609</name>
</gene>
<accession>X1KW93</accession>
<comment type="caution">
    <text evidence="1">The sequence shown here is derived from an EMBL/GenBank/DDBJ whole genome shotgun (WGS) entry which is preliminary data.</text>
</comment>
<dbReference type="EMBL" id="BARV01007687">
    <property type="protein sequence ID" value="GAI11357.1"/>
    <property type="molecule type" value="Genomic_DNA"/>
</dbReference>
<organism evidence="1">
    <name type="scientific">marine sediment metagenome</name>
    <dbReference type="NCBI Taxonomy" id="412755"/>
    <lineage>
        <taxon>unclassified sequences</taxon>
        <taxon>metagenomes</taxon>
        <taxon>ecological metagenomes</taxon>
    </lineage>
</organism>
<reference evidence="1" key="1">
    <citation type="journal article" date="2014" name="Front. Microbiol.">
        <title>High frequency of phylogenetically diverse reductive dehalogenase-homologous genes in deep subseafloor sedimentary metagenomes.</title>
        <authorList>
            <person name="Kawai M."/>
            <person name="Futagami T."/>
            <person name="Toyoda A."/>
            <person name="Takaki Y."/>
            <person name="Nishi S."/>
            <person name="Hori S."/>
            <person name="Arai W."/>
            <person name="Tsubouchi T."/>
            <person name="Morono Y."/>
            <person name="Uchiyama I."/>
            <person name="Ito T."/>
            <person name="Fujiyama A."/>
            <person name="Inagaki F."/>
            <person name="Takami H."/>
        </authorList>
    </citation>
    <scope>NUCLEOTIDE SEQUENCE</scope>
    <source>
        <strain evidence="1">Expedition CK06-06</strain>
    </source>
</reference>
<feature type="non-terminal residue" evidence="1">
    <location>
        <position position="1"/>
    </location>
</feature>
<dbReference type="AlphaFoldDB" id="X1KW93"/>
<protein>
    <submittedName>
        <fullName evidence="1">Uncharacterized protein</fullName>
    </submittedName>
</protein>
<evidence type="ECO:0000313" key="1">
    <source>
        <dbReference type="EMBL" id="GAI11357.1"/>
    </source>
</evidence>
<proteinExistence type="predicted"/>
<name>X1KW93_9ZZZZ</name>